<dbReference type="AlphaFoldDB" id="A0A218WCX3"/>
<accession>A0A218WCX3</accession>
<dbReference type="SMART" id="SM00367">
    <property type="entry name" value="LRR_CC"/>
    <property type="match status" value="6"/>
</dbReference>
<dbReference type="GO" id="GO:0005634">
    <property type="term" value="C:nucleus"/>
    <property type="evidence" value="ECO:0007669"/>
    <property type="project" value="UniProtKB-SubCell"/>
</dbReference>
<dbReference type="OrthoDB" id="423607at2759"/>
<dbReference type="GO" id="GO:0019005">
    <property type="term" value="C:SCF ubiquitin ligase complex"/>
    <property type="evidence" value="ECO:0007669"/>
    <property type="project" value="TreeGrafter"/>
</dbReference>
<dbReference type="GO" id="GO:0009734">
    <property type="term" value="P:auxin-activated signaling pathway"/>
    <property type="evidence" value="ECO:0007669"/>
    <property type="project" value="UniProtKB-KW"/>
</dbReference>
<dbReference type="STRING" id="22663.A0A218WCX3"/>
<evidence type="ECO:0000313" key="9">
    <source>
        <dbReference type="EMBL" id="PKI32865.1"/>
    </source>
</evidence>
<evidence type="ECO:0000256" key="1">
    <source>
        <dbReference type="ARBA" id="ARBA00004123"/>
    </source>
</evidence>
<dbReference type="GO" id="GO:0010152">
    <property type="term" value="P:pollen maturation"/>
    <property type="evidence" value="ECO:0007669"/>
    <property type="project" value="UniProtKB-ARBA"/>
</dbReference>
<dbReference type="EMBL" id="MTKT01004609">
    <property type="protein sequence ID" value="OWM70714.1"/>
    <property type="molecule type" value="Genomic_DNA"/>
</dbReference>
<evidence type="ECO:0000313" key="8">
    <source>
        <dbReference type="EMBL" id="OWM70714.1"/>
    </source>
</evidence>
<dbReference type="GeneID" id="116213868"/>
<dbReference type="Gene3D" id="3.80.10.10">
    <property type="entry name" value="Ribonuclease Inhibitor"/>
    <property type="match status" value="1"/>
</dbReference>
<evidence type="ECO:0000256" key="5">
    <source>
        <dbReference type="ARBA" id="ARBA00023242"/>
    </source>
</evidence>
<evidence type="ECO:0000256" key="4">
    <source>
        <dbReference type="ARBA" id="ARBA00022786"/>
    </source>
</evidence>
<keyword evidence="4" id="KW-0833">Ubl conjugation pathway</keyword>
<reference evidence="8" key="2">
    <citation type="submission" date="2017-06" db="EMBL/GenBank/DDBJ databases">
        <title>The pomegranate genome and the genomics of punicalagin biosynthesis.</title>
        <authorList>
            <person name="Xu C."/>
        </authorList>
    </citation>
    <scope>NUCLEOTIDE SEQUENCE [LARGE SCALE GENOMIC DNA]</scope>
    <source>
        <tissue evidence="8">Fresh leaf</tissue>
    </source>
</reference>
<reference evidence="9 11" key="3">
    <citation type="submission" date="2017-11" db="EMBL/GenBank/DDBJ databases">
        <title>De-novo sequencing of pomegranate (Punica granatum L.) genome.</title>
        <authorList>
            <person name="Akparov Z."/>
            <person name="Amiraslanov A."/>
            <person name="Hajiyeva S."/>
            <person name="Abbasov M."/>
            <person name="Kaur K."/>
            <person name="Hamwieh A."/>
            <person name="Solovyev V."/>
            <person name="Salamov A."/>
            <person name="Braich B."/>
            <person name="Kosarev P."/>
            <person name="Mahmoud A."/>
            <person name="Hajiyev E."/>
            <person name="Babayeva S."/>
            <person name="Izzatullayeva V."/>
            <person name="Mammadov A."/>
            <person name="Mammadov A."/>
            <person name="Sharifova S."/>
            <person name="Ojaghi J."/>
            <person name="Eynullazada K."/>
            <person name="Bayramov B."/>
            <person name="Abdulazimova A."/>
            <person name="Shahmuradov I."/>
        </authorList>
    </citation>
    <scope>NUCLEOTIDE SEQUENCE [LARGE SCALE GENOMIC DNA]</scope>
    <source>
        <strain evidence="9">AG2017</strain>
        <strain evidence="11">cv. AG2017</strain>
        <tissue evidence="9">Leaf</tissue>
    </source>
</reference>
<dbReference type="PANTHER" id="PTHR16134:SF45">
    <property type="entry name" value="PROTEIN AUXIN SIGNALING F-BOX 3"/>
    <property type="match status" value="1"/>
</dbReference>
<dbReference type="InterPro" id="IPR006553">
    <property type="entry name" value="Leu-rich_rpt_Cys-con_subtyp"/>
</dbReference>
<dbReference type="InterPro" id="IPR041567">
    <property type="entry name" value="COI1_F-box"/>
</dbReference>
<organism evidence="8 10">
    <name type="scientific">Punica granatum</name>
    <name type="common">Pomegranate</name>
    <dbReference type="NCBI Taxonomy" id="22663"/>
    <lineage>
        <taxon>Eukaryota</taxon>
        <taxon>Viridiplantae</taxon>
        <taxon>Streptophyta</taxon>
        <taxon>Embryophyta</taxon>
        <taxon>Tracheophyta</taxon>
        <taxon>Spermatophyta</taxon>
        <taxon>Magnoliopsida</taxon>
        <taxon>eudicotyledons</taxon>
        <taxon>Gunneridae</taxon>
        <taxon>Pentapetalae</taxon>
        <taxon>rosids</taxon>
        <taxon>malvids</taxon>
        <taxon>Myrtales</taxon>
        <taxon>Lythraceae</taxon>
        <taxon>Punica</taxon>
    </lineage>
</organism>
<reference evidence="10" key="1">
    <citation type="journal article" date="2017" name="Plant J.">
        <title>The pomegranate (Punica granatum L.) genome and the genomics of punicalagin biosynthesis.</title>
        <authorList>
            <person name="Qin G."/>
            <person name="Xu C."/>
            <person name="Ming R."/>
            <person name="Tang H."/>
            <person name="Guyot R."/>
            <person name="Kramer E.M."/>
            <person name="Hu Y."/>
            <person name="Yi X."/>
            <person name="Qi Y."/>
            <person name="Xu X."/>
            <person name="Gao Z."/>
            <person name="Pan H."/>
            <person name="Jian J."/>
            <person name="Tian Y."/>
            <person name="Yue Z."/>
            <person name="Xu Y."/>
        </authorList>
    </citation>
    <scope>NUCLEOTIDE SEQUENCE [LARGE SCALE GENOMIC DNA]</scope>
    <source>
        <strain evidence="10">cv. Dabenzi</strain>
    </source>
</reference>
<dbReference type="InterPro" id="IPR032675">
    <property type="entry name" value="LRR_dom_sf"/>
</dbReference>
<dbReference type="PANTHER" id="PTHR16134">
    <property type="entry name" value="F-BOX/TPR REPEAT PROTEIN POF3"/>
    <property type="match status" value="1"/>
</dbReference>
<dbReference type="FunFam" id="3.80.10.10:FF:000029">
    <property type="entry name" value="Transport inhibitor response 1"/>
    <property type="match status" value="1"/>
</dbReference>
<dbReference type="EMBL" id="PGOL01007274">
    <property type="protein sequence ID" value="PKI32865.1"/>
    <property type="molecule type" value="Genomic_DNA"/>
</dbReference>
<dbReference type="CDD" id="cd22159">
    <property type="entry name" value="F-box_AtTIR1-like"/>
    <property type="match status" value="1"/>
</dbReference>
<feature type="domain" description="F-box" evidence="7">
    <location>
        <begin position="4"/>
        <end position="45"/>
    </location>
</feature>
<keyword evidence="11" id="KW-1185">Reference proteome</keyword>
<protein>
    <recommendedName>
        <fullName evidence="7">F-box domain-containing protein</fullName>
    </recommendedName>
</protein>
<dbReference type="Proteomes" id="UP000233551">
    <property type="component" value="Unassembled WGS sequence"/>
</dbReference>
<gene>
    <name evidence="8" type="ORF">CDL15_Pgr014387</name>
    <name evidence="9" type="ORF">CRG98_046750</name>
</gene>
<evidence type="ECO:0000256" key="6">
    <source>
        <dbReference type="ARBA" id="ARBA00023294"/>
    </source>
</evidence>
<dbReference type="Gene3D" id="1.20.1280.50">
    <property type="match status" value="1"/>
</dbReference>
<evidence type="ECO:0000256" key="2">
    <source>
        <dbReference type="ARBA" id="ARBA00004906"/>
    </source>
</evidence>
<evidence type="ECO:0000313" key="10">
    <source>
        <dbReference type="Proteomes" id="UP000197138"/>
    </source>
</evidence>
<sequence>MNYFPDEVIEHVFDYVTSHWDRNSISLVCKSWYRIERFSRQRVFIGNCYAISPARLIGRFPAIRSLSLKGKPHFADFNLVPHDWGGHVYPWVVALAKSRVNLEELRLKRMVVTDESLELISRSFVNFKSLVLVSCEGFTTDGLKAIAANCRFLRELDLQENEVEDRRGQWLNHFPESNTSLVSLNFACLKGDINLAALERLVARSPNLKSLRVNRAVPLDTLQKILVRAPQLVDLGTGSFLHDPDSETFYKLRNTIEKCKSIRSLSGFLEVAPYCLSAIYPICPNLTSLNLSYAPGVPGSELMKLIRHCRNLQRLWILDCIGDKGLGVVASSCKELQELRVFPSDPFGVGNTVVTEEGLVAISIGCKKLNSLLYFCIQMTNAALITVAKNCPNFVRFRLCILDPVKVDPVTQQPLDEGFGAIVQSCRGLRRLSLSGLLTDQVFLYIGMYGEQLEMLSVAFAGNSDKGMMYVLNGCKKLRKLEIRDAPFGDVALLADPGKYETMRSLWMSSCEVTLGACKALARKMPRLNVEIIDDSDQVGEDCGGAPAAPSAISDGDDKQKVEKMYLYRSLVGRREDAPDFVWTL</sequence>
<dbReference type="Pfam" id="PF13516">
    <property type="entry name" value="LRR_6"/>
    <property type="match status" value="1"/>
</dbReference>
<dbReference type="InterPro" id="IPR041101">
    <property type="entry name" value="Transp_inhibit"/>
</dbReference>
<proteinExistence type="predicted"/>
<dbReference type="InterPro" id="IPR001810">
    <property type="entry name" value="F-box_dom"/>
</dbReference>
<dbReference type="Pfam" id="PF18511">
    <property type="entry name" value="F-box_5"/>
    <property type="match status" value="1"/>
</dbReference>
<dbReference type="GO" id="GO:0010011">
    <property type="term" value="F:auxin binding"/>
    <property type="evidence" value="ECO:0007669"/>
    <property type="project" value="UniProtKB-ARBA"/>
</dbReference>
<dbReference type="Pfam" id="PF18791">
    <property type="entry name" value="Transp_inhibit"/>
    <property type="match status" value="1"/>
</dbReference>
<keyword evidence="6" id="KW-0927">Auxin signaling pathway</keyword>
<keyword evidence="5" id="KW-0539">Nucleus</keyword>
<dbReference type="Proteomes" id="UP000197138">
    <property type="component" value="Unassembled WGS sequence"/>
</dbReference>
<comment type="pathway">
    <text evidence="2">Protein modification; protein ubiquitination.</text>
</comment>
<comment type="subcellular location">
    <subcellularLocation>
        <location evidence="1">Nucleus</location>
    </subcellularLocation>
</comment>
<dbReference type="FunFam" id="1.20.1280.50:FF:000006">
    <property type="entry name" value="Transport inhibitor response 1"/>
    <property type="match status" value="1"/>
</dbReference>
<comment type="caution">
    <text evidence="8">The sequence shown here is derived from an EMBL/GenBank/DDBJ whole genome shotgun (WGS) entry which is preliminary data.</text>
</comment>
<keyword evidence="3" id="KW-0217">Developmental protein</keyword>
<dbReference type="InterPro" id="IPR001611">
    <property type="entry name" value="Leu-rich_rpt"/>
</dbReference>
<evidence type="ECO:0000313" key="11">
    <source>
        <dbReference type="Proteomes" id="UP000233551"/>
    </source>
</evidence>
<evidence type="ECO:0000259" key="7">
    <source>
        <dbReference type="SMART" id="SM00256"/>
    </source>
</evidence>
<evidence type="ECO:0000256" key="3">
    <source>
        <dbReference type="ARBA" id="ARBA00022473"/>
    </source>
</evidence>
<dbReference type="GO" id="GO:0031146">
    <property type="term" value="P:SCF-dependent proteasomal ubiquitin-dependent protein catabolic process"/>
    <property type="evidence" value="ECO:0007669"/>
    <property type="project" value="TreeGrafter"/>
</dbReference>
<dbReference type="SUPFAM" id="SSF52047">
    <property type="entry name" value="RNI-like"/>
    <property type="match status" value="1"/>
</dbReference>
<dbReference type="SMART" id="SM00256">
    <property type="entry name" value="FBOX"/>
    <property type="match status" value="1"/>
</dbReference>
<name>A0A218WCX3_PUNGR</name>